<dbReference type="AlphaFoldDB" id="Q1Q486"/>
<reference evidence="1" key="2">
    <citation type="submission" date="2006-01" db="EMBL/GenBank/DDBJ databases">
        <authorList>
            <person name="Genoscope"/>
        </authorList>
    </citation>
    <scope>NUCLEOTIDE SEQUENCE</scope>
</reference>
<gene>
    <name evidence="2" type="ORF">KsCSTR_34070</name>
    <name evidence="1" type="ORF">kuste4073</name>
</gene>
<organism evidence="1">
    <name type="scientific">Kuenenia stuttgartiensis</name>
    <dbReference type="NCBI Taxonomy" id="174633"/>
    <lineage>
        <taxon>Bacteria</taxon>
        <taxon>Pseudomonadati</taxon>
        <taxon>Planctomycetota</taxon>
        <taxon>Candidatus Brocadiia</taxon>
        <taxon>Candidatus Brocadiales</taxon>
        <taxon>Candidatus Brocadiaceae</taxon>
        <taxon>Candidatus Kuenenia</taxon>
    </lineage>
</organism>
<evidence type="ECO:0000313" key="3">
    <source>
        <dbReference type="Proteomes" id="UP000501926"/>
    </source>
</evidence>
<evidence type="ECO:0000313" key="2">
    <source>
        <dbReference type="EMBL" id="QII12786.1"/>
    </source>
</evidence>
<reference evidence="1" key="1">
    <citation type="journal article" date="2006" name="Nature">
        <title>Deciphering the evolution and metabolism of an anammox bacterium from a community genome.</title>
        <authorList>
            <person name="Strous M."/>
            <person name="Pelletier E."/>
            <person name="Mangenot S."/>
            <person name="Rattei T."/>
            <person name="Lehner A."/>
            <person name="Taylor M.W."/>
            <person name="Horn M."/>
            <person name="Daims H."/>
            <person name="Bartol-Mavel D."/>
            <person name="Wincker P."/>
            <person name="Barbe V."/>
            <person name="Fonknechten N."/>
            <person name="Vallenet D."/>
            <person name="Segurens B."/>
            <person name="Schenowitz-Truong C."/>
            <person name="Medigue C."/>
            <person name="Collingro A."/>
            <person name="Snel B."/>
            <person name="Dutilh B.E."/>
            <person name="OpDenCamp H.J.M."/>
            <person name="vanDerDrift C."/>
            <person name="Cirpus I."/>
            <person name="vanDePas-Schoonen K.T."/>
            <person name="Harhangi H.R."/>
            <person name="vanNiftrik L."/>
            <person name="Schmid M."/>
            <person name="Keltjens J."/>
            <person name="vanDeVossenberg J."/>
            <person name="Kartal B."/>
            <person name="Meier H."/>
            <person name="Frishman D."/>
            <person name="Huynen M.A."/>
            <person name="Mewes H."/>
            <person name="Weissenbach J."/>
            <person name="Jetten M.S.M."/>
            <person name="Wagner M."/>
            <person name="LePaslier D."/>
        </authorList>
    </citation>
    <scope>NUCLEOTIDE SEQUENCE</scope>
</reference>
<accession>Q1Q486</accession>
<dbReference type="EMBL" id="CT573071">
    <property type="protein sequence ID" value="CAJ74835.1"/>
    <property type="molecule type" value="Genomic_DNA"/>
</dbReference>
<proteinExistence type="predicted"/>
<protein>
    <submittedName>
        <fullName evidence="1">Uncharacterized protein</fullName>
    </submittedName>
</protein>
<reference evidence="2 3" key="3">
    <citation type="submission" date="2020-02" db="EMBL/GenBank/DDBJ databases">
        <title>Newly sequenced genome of strain CSTR1 showed variability in Candidatus Kuenenia stuttgartiensis genomes.</title>
        <authorList>
            <person name="Ding C."/>
            <person name="Adrian L."/>
        </authorList>
    </citation>
    <scope>NUCLEOTIDE SEQUENCE [LARGE SCALE GENOMIC DNA]</scope>
    <source>
        <strain evidence="2 3">CSTR1</strain>
    </source>
</reference>
<name>Q1Q486_KUEST</name>
<evidence type="ECO:0000313" key="1">
    <source>
        <dbReference type="EMBL" id="CAJ74835.1"/>
    </source>
</evidence>
<sequence length="108" mass="12287">MLAFVEYTASSLSCLSFVNGKKLYYLAAILFNPYLKPFGLILETPYLILQILSFPCSRLGMCLCHVVNAWTHPLFSHQIKQVIWGVSLILSNSLRQCWISILTDRSLC</sequence>
<dbReference type="Proteomes" id="UP000501926">
    <property type="component" value="Chromosome"/>
</dbReference>
<dbReference type="EMBL" id="CP049055">
    <property type="protein sequence ID" value="QII12786.1"/>
    <property type="molecule type" value="Genomic_DNA"/>
</dbReference>